<protein>
    <submittedName>
        <fullName evidence="2">2729_t:CDS:1</fullName>
    </submittedName>
</protein>
<keyword evidence="3" id="KW-1185">Reference proteome</keyword>
<keyword evidence="1" id="KW-1133">Transmembrane helix</keyword>
<reference evidence="2" key="1">
    <citation type="submission" date="2021-06" db="EMBL/GenBank/DDBJ databases">
        <authorList>
            <person name="Kallberg Y."/>
            <person name="Tangrot J."/>
            <person name="Rosling A."/>
        </authorList>
    </citation>
    <scope>NUCLEOTIDE SEQUENCE</scope>
    <source>
        <strain evidence="2">MT106</strain>
    </source>
</reference>
<evidence type="ECO:0000313" key="2">
    <source>
        <dbReference type="EMBL" id="CAG8446035.1"/>
    </source>
</evidence>
<accession>A0A9N8VAD2</accession>
<evidence type="ECO:0000313" key="3">
    <source>
        <dbReference type="Proteomes" id="UP000789831"/>
    </source>
</evidence>
<dbReference type="Proteomes" id="UP000789831">
    <property type="component" value="Unassembled WGS sequence"/>
</dbReference>
<gene>
    <name evidence="2" type="ORF">AGERDE_LOCUS1419</name>
</gene>
<evidence type="ECO:0000256" key="1">
    <source>
        <dbReference type="SAM" id="Phobius"/>
    </source>
</evidence>
<name>A0A9N8VAD2_9GLOM</name>
<feature type="transmembrane region" description="Helical" evidence="1">
    <location>
        <begin position="164"/>
        <end position="182"/>
    </location>
</feature>
<keyword evidence="1" id="KW-0812">Transmembrane</keyword>
<comment type="caution">
    <text evidence="2">The sequence shown here is derived from an EMBL/GenBank/DDBJ whole genome shotgun (WGS) entry which is preliminary data.</text>
</comment>
<dbReference type="AlphaFoldDB" id="A0A9N8VAD2"/>
<proteinExistence type="predicted"/>
<organism evidence="2 3">
    <name type="scientific">Ambispora gerdemannii</name>
    <dbReference type="NCBI Taxonomy" id="144530"/>
    <lineage>
        <taxon>Eukaryota</taxon>
        <taxon>Fungi</taxon>
        <taxon>Fungi incertae sedis</taxon>
        <taxon>Mucoromycota</taxon>
        <taxon>Glomeromycotina</taxon>
        <taxon>Glomeromycetes</taxon>
        <taxon>Archaeosporales</taxon>
        <taxon>Ambisporaceae</taxon>
        <taxon>Ambispora</taxon>
    </lineage>
</organism>
<dbReference type="EMBL" id="CAJVPL010000096">
    <property type="protein sequence ID" value="CAG8446035.1"/>
    <property type="molecule type" value="Genomic_DNA"/>
</dbReference>
<keyword evidence="1" id="KW-0472">Membrane</keyword>
<sequence length="287" mass="33382">MTITSLNLPHATSIVEESKPRAINQDQRETVEKLLDYYSTLAKDNSSWMETVTPTLPELIIKFPKLAYRPNNVLDEIHSFDVEFNLFNNHRQPENEKLLNDISKYRKMNMKCFQVPLPGLMKSGLTSTRKERIWNLSIGVILTSDTRKESPYCQKHGLQCESHVIYYSLAGLLLWIAFFFQMRFLPGFAITMQLVLLRFAPVINILPESSTFNGSFITENPNNGTIQILENNTHLRNKEMFTTRCQSKNGKNLRKTMKNNRDDSYEETTEKILRTTEERFKTTEKKA</sequence>